<dbReference type="Pfam" id="PF19515">
    <property type="entry name" value="DUF6048"/>
    <property type="match status" value="1"/>
</dbReference>
<dbReference type="KEGG" id="cher:DK880_00041"/>
<feature type="chain" id="PRO_5016424664" evidence="1">
    <location>
        <begin position="23"/>
        <end position="271"/>
    </location>
</feature>
<dbReference type="Proteomes" id="UP000245872">
    <property type="component" value="Chromosome"/>
</dbReference>
<reference evidence="2 3" key="1">
    <citation type="submission" date="2018-05" db="EMBL/GenBank/DDBJ databases">
        <title>Candidatus Cardinium hertigii Genome Assembly.</title>
        <authorList>
            <person name="Showmaker K.C."/>
            <person name="Walden K.O."/>
            <person name="Fields C.J."/>
            <person name="Lambert K.N."/>
            <person name="Hudson M.E."/>
        </authorList>
    </citation>
    <scope>NUCLEOTIDE SEQUENCE [LARGE SCALE GENOMIC DNA]</scope>
    <source>
        <strain evidence="3">cHgTN10</strain>
    </source>
</reference>
<name>A0A2Z3L7F6_9BACT</name>
<accession>A0A2Z3L7F6</accession>
<dbReference type="AlphaFoldDB" id="A0A2Z3L7F6"/>
<dbReference type="InterPro" id="IPR046111">
    <property type="entry name" value="DUF6048"/>
</dbReference>
<evidence type="ECO:0000256" key="1">
    <source>
        <dbReference type="SAM" id="SignalP"/>
    </source>
</evidence>
<proteinExistence type="predicted"/>
<dbReference type="OrthoDB" id="1082206at2"/>
<evidence type="ECO:0000313" key="2">
    <source>
        <dbReference type="EMBL" id="AWN81379.1"/>
    </source>
</evidence>
<protein>
    <submittedName>
        <fullName evidence="2">Uncharacterized protein</fullName>
    </submittedName>
</protein>
<gene>
    <name evidence="2" type="ORF">DK880_00041</name>
</gene>
<evidence type="ECO:0000313" key="3">
    <source>
        <dbReference type="Proteomes" id="UP000245872"/>
    </source>
</evidence>
<dbReference type="RefSeq" id="WP_109996845.1">
    <property type="nucleotide sequence ID" value="NZ_CP029619.1"/>
</dbReference>
<keyword evidence="3" id="KW-1185">Reference proteome</keyword>
<dbReference type="EMBL" id="CP029619">
    <property type="protein sequence ID" value="AWN81379.1"/>
    <property type="molecule type" value="Genomic_DNA"/>
</dbReference>
<keyword evidence="1" id="KW-0732">Signal</keyword>
<feature type="signal peptide" evidence="1">
    <location>
        <begin position="1"/>
        <end position="22"/>
    </location>
</feature>
<organism evidence="2 3">
    <name type="scientific">Candidatus Cardinium hertigii</name>
    <dbReference type="NCBI Taxonomy" id="247481"/>
    <lineage>
        <taxon>Bacteria</taxon>
        <taxon>Pseudomonadati</taxon>
        <taxon>Bacteroidota</taxon>
        <taxon>Cytophagia</taxon>
        <taxon>Cytophagales</taxon>
        <taxon>Amoebophilaceae</taxon>
        <taxon>Candidatus Cardinium</taxon>
    </lineage>
</organism>
<sequence precursor="true">MLNYFIKIFFAVLLVVTVSSHATTSTEQSLPSPLQEAPQAEAKRATIWPTTLYLGIDLAKTGYGWHQKTGNAWEISSSIDFSRLLWDMDYGQGSIHRDGGNDGSITDTTGRYFRVGLGWNLLTPTDDHNQFFAGIRYARSWFNFALKGRVLPCDHRSYNDKQGIIGKPTTCIGCTSGWDSWKGDSVVDWWEIVAGGKVRLVHILSIGCTVRYKFHKKTIKKRCTNNQIAEPFDIPGFGFGEYDHAFGCSLYVLLRIPLQSKHKVAISSRKN</sequence>